<gene>
    <name evidence="1" type="ORF">WICMUC_003292</name>
</gene>
<evidence type="ECO:0000313" key="1">
    <source>
        <dbReference type="EMBL" id="KAH3674455.1"/>
    </source>
</evidence>
<reference evidence="1" key="1">
    <citation type="journal article" date="2021" name="Open Biol.">
        <title>Shared evolutionary footprints suggest mitochondrial oxidative damage underlies multiple complex I losses in fungi.</title>
        <authorList>
            <person name="Schikora-Tamarit M.A."/>
            <person name="Marcet-Houben M."/>
            <person name="Nosek J."/>
            <person name="Gabaldon T."/>
        </authorList>
    </citation>
    <scope>NUCLEOTIDE SEQUENCE</scope>
    <source>
        <strain evidence="1">CBS6341</strain>
    </source>
</reference>
<reference evidence="1" key="2">
    <citation type="submission" date="2021-01" db="EMBL/GenBank/DDBJ databases">
        <authorList>
            <person name="Schikora-Tamarit M.A."/>
        </authorList>
    </citation>
    <scope>NUCLEOTIDE SEQUENCE</scope>
    <source>
        <strain evidence="1">CBS6341</strain>
    </source>
</reference>
<accession>A0A9P8PMX7</accession>
<name>A0A9P8PMX7_9ASCO</name>
<keyword evidence="2" id="KW-1185">Reference proteome</keyword>
<protein>
    <submittedName>
        <fullName evidence="1">Uncharacterized protein</fullName>
    </submittedName>
</protein>
<proteinExistence type="predicted"/>
<comment type="caution">
    <text evidence="1">The sequence shown here is derived from an EMBL/GenBank/DDBJ whole genome shotgun (WGS) entry which is preliminary data.</text>
</comment>
<sequence>MSNAAAINATSVVRKAFTSTPTVNSAIVSHITKPQGSNIELIKDFNRSNKPIKFHFHEQVLFNLQPQVKVINKILLNNEKTKLIDSKQEESLQKSFNNYLLKFSDEELNLQVFNGSNYDLNKRLQQIYYPFLTKDQLQQFFNPRLRNLALLKKEIFEHHRLINESFNILKKIDESDSKMSFGILRSSYFPSLGIINYNQLLRFTNKRLFKNFTLENDSFSEILSDIDNYKNEIILKKYLNSKINKDTNNYFVINSPLKSEFFINLSNKLGINNLKIILITDKLYFQQGSNSNIEHLLYKTDQSLRIENYLEIDKIQNEILSKHLIVVKNLKELKKMIRVLNFDKTDQINSIHHLHKLTSLELDILGQIETKNPYRYGL</sequence>
<dbReference type="AlphaFoldDB" id="A0A9P8PMX7"/>
<dbReference type="OrthoDB" id="3980600at2759"/>
<organism evidence="1 2">
    <name type="scientific">Wickerhamomyces mucosus</name>
    <dbReference type="NCBI Taxonomy" id="1378264"/>
    <lineage>
        <taxon>Eukaryota</taxon>
        <taxon>Fungi</taxon>
        <taxon>Dikarya</taxon>
        <taxon>Ascomycota</taxon>
        <taxon>Saccharomycotina</taxon>
        <taxon>Saccharomycetes</taxon>
        <taxon>Phaffomycetales</taxon>
        <taxon>Wickerhamomycetaceae</taxon>
        <taxon>Wickerhamomyces</taxon>
    </lineage>
</organism>
<evidence type="ECO:0000313" key="2">
    <source>
        <dbReference type="Proteomes" id="UP000769528"/>
    </source>
</evidence>
<dbReference type="Proteomes" id="UP000769528">
    <property type="component" value="Unassembled WGS sequence"/>
</dbReference>
<dbReference type="EMBL" id="JAEUBF010000853">
    <property type="protein sequence ID" value="KAH3674455.1"/>
    <property type="molecule type" value="Genomic_DNA"/>
</dbReference>